<name>A0A674HR12_TAEGU</name>
<evidence type="ECO:0000313" key="2">
    <source>
        <dbReference type="Ensembl" id="ENSTGUP00000037002.1"/>
    </source>
</evidence>
<keyword evidence="1" id="KW-0472">Membrane</keyword>
<organism evidence="2 3">
    <name type="scientific">Taeniopygia guttata</name>
    <name type="common">Zebra finch</name>
    <name type="synonym">Poephila guttata</name>
    <dbReference type="NCBI Taxonomy" id="59729"/>
    <lineage>
        <taxon>Eukaryota</taxon>
        <taxon>Metazoa</taxon>
        <taxon>Chordata</taxon>
        <taxon>Craniata</taxon>
        <taxon>Vertebrata</taxon>
        <taxon>Euteleostomi</taxon>
        <taxon>Archelosauria</taxon>
        <taxon>Archosauria</taxon>
        <taxon>Dinosauria</taxon>
        <taxon>Saurischia</taxon>
        <taxon>Theropoda</taxon>
        <taxon>Coelurosauria</taxon>
        <taxon>Aves</taxon>
        <taxon>Neognathae</taxon>
        <taxon>Neoaves</taxon>
        <taxon>Telluraves</taxon>
        <taxon>Australaves</taxon>
        <taxon>Passeriformes</taxon>
        <taxon>Passeroidea</taxon>
        <taxon>Estrildidae</taxon>
        <taxon>Estrildinae</taxon>
        <taxon>Taeniopygia</taxon>
    </lineage>
</organism>
<keyword evidence="1" id="KW-0812">Transmembrane</keyword>
<gene>
    <name evidence="2" type="primary">SLC35D2</name>
</gene>
<evidence type="ECO:0000256" key="1">
    <source>
        <dbReference type="SAM" id="Phobius"/>
    </source>
</evidence>
<keyword evidence="3" id="KW-1185">Reference proteome</keyword>
<reference evidence="2 3" key="1">
    <citation type="journal article" date="2010" name="Nature">
        <title>The genome of a songbird.</title>
        <authorList>
            <person name="Warren W.C."/>
            <person name="Clayton D.F."/>
            <person name="Ellegren H."/>
            <person name="Arnold A.P."/>
            <person name="Hillier L.W."/>
            <person name="Kunstner A."/>
            <person name="Searle S."/>
            <person name="White S."/>
            <person name="Vilella A.J."/>
            <person name="Fairley S."/>
            <person name="Heger A."/>
            <person name="Kong L."/>
            <person name="Ponting C.P."/>
            <person name="Jarvis E.D."/>
            <person name="Mello C.V."/>
            <person name="Minx P."/>
            <person name="Lovell P."/>
            <person name="Velho T.A."/>
            <person name="Ferris M."/>
            <person name="Balakrishnan C.N."/>
            <person name="Sinha S."/>
            <person name="Blatti C."/>
            <person name="London S.E."/>
            <person name="Li Y."/>
            <person name="Lin Y.C."/>
            <person name="George J."/>
            <person name="Sweedler J."/>
            <person name="Southey B."/>
            <person name="Gunaratne P."/>
            <person name="Watson M."/>
            <person name="Nam K."/>
            <person name="Backstrom N."/>
            <person name="Smeds L."/>
            <person name="Nabholz B."/>
            <person name="Itoh Y."/>
            <person name="Whitney O."/>
            <person name="Pfenning A.R."/>
            <person name="Howard J."/>
            <person name="Volker M."/>
            <person name="Skinner B.M."/>
            <person name="Griffin D.K."/>
            <person name="Ye L."/>
            <person name="McLaren W.M."/>
            <person name="Flicek P."/>
            <person name="Quesada V."/>
            <person name="Velasco G."/>
            <person name="Lopez-Otin C."/>
            <person name="Puente X.S."/>
            <person name="Olender T."/>
            <person name="Lancet D."/>
            <person name="Smit A.F."/>
            <person name="Hubley R."/>
            <person name="Konkel M.K."/>
            <person name="Walker J.A."/>
            <person name="Batzer M.A."/>
            <person name="Gu W."/>
            <person name="Pollock D.D."/>
            <person name="Chen L."/>
            <person name="Cheng Z."/>
            <person name="Eichler E.E."/>
            <person name="Stapley J."/>
            <person name="Slate J."/>
            <person name="Ekblom R."/>
            <person name="Birkhead T."/>
            <person name="Burke T."/>
            <person name="Burt D."/>
            <person name="Scharff C."/>
            <person name="Adam I."/>
            <person name="Richard H."/>
            <person name="Sultan M."/>
            <person name="Soldatov A."/>
            <person name="Lehrach H."/>
            <person name="Edwards S.V."/>
            <person name="Yang S.P."/>
            <person name="Li X."/>
            <person name="Graves T."/>
            <person name="Fulton L."/>
            <person name="Nelson J."/>
            <person name="Chinwalla A."/>
            <person name="Hou S."/>
            <person name="Mardis E.R."/>
            <person name="Wilson R.K."/>
        </authorList>
    </citation>
    <scope>NUCLEOTIDE SEQUENCE [LARGE SCALE GENOMIC DNA]</scope>
</reference>
<evidence type="ECO:0000313" key="3">
    <source>
        <dbReference type="Proteomes" id="UP000007754"/>
    </source>
</evidence>
<dbReference type="AlphaFoldDB" id="A0A674HR12"/>
<sequence>MSAGLAAEEEEEAVAAAASPALPRVLSALFYGTCSFLTLLVNKALLSAYSFPSPMFLGIGQMAATILILYVSKLNKIVHFPDFDKSIPVKFADVYSTQEVYHSTYFTAGSHHTWVILFVCFWGCVFGFFFHLRFLCFRSYQMDYLCYQKIE</sequence>
<feature type="transmembrane region" description="Helical" evidence="1">
    <location>
        <begin position="53"/>
        <end position="72"/>
    </location>
</feature>
<dbReference type="Ensembl" id="ENSTGUT00000021601.1">
    <property type="protein sequence ID" value="ENSTGUP00000037002.1"/>
    <property type="gene ID" value="ENSTGUG00000000518.2"/>
</dbReference>
<protein>
    <submittedName>
        <fullName evidence="2">Solute carrier family 35 member D2</fullName>
    </submittedName>
</protein>
<feature type="transmembrane region" description="Helical" evidence="1">
    <location>
        <begin position="28"/>
        <end position="46"/>
    </location>
</feature>
<feature type="transmembrane region" description="Helical" evidence="1">
    <location>
        <begin position="113"/>
        <end position="132"/>
    </location>
</feature>
<accession>A0A674HR12</accession>
<dbReference type="Proteomes" id="UP000007754">
    <property type="component" value="Chromosome Z"/>
</dbReference>
<reference evidence="2" key="2">
    <citation type="submission" date="2025-08" db="UniProtKB">
        <authorList>
            <consortium name="Ensembl"/>
        </authorList>
    </citation>
    <scope>IDENTIFICATION</scope>
</reference>
<proteinExistence type="predicted"/>
<keyword evidence="1" id="KW-1133">Transmembrane helix</keyword>
<dbReference type="GeneTree" id="ENSGT00940000160237"/>
<reference evidence="2" key="3">
    <citation type="submission" date="2025-09" db="UniProtKB">
        <authorList>
            <consortium name="Ensembl"/>
        </authorList>
    </citation>
    <scope>IDENTIFICATION</scope>
</reference>